<dbReference type="GeneID" id="36580112"/>
<feature type="region of interest" description="Disordered" evidence="1">
    <location>
        <begin position="73"/>
        <end position="92"/>
    </location>
</feature>
<accession>A0A2J6TH94</accession>
<keyword evidence="3" id="KW-1185">Reference proteome</keyword>
<organism evidence="2 3">
    <name type="scientific">Hyaloscypha bicolor E</name>
    <dbReference type="NCBI Taxonomy" id="1095630"/>
    <lineage>
        <taxon>Eukaryota</taxon>
        <taxon>Fungi</taxon>
        <taxon>Dikarya</taxon>
        <taxon>Ascomycota</taxon>
        <taxon>Pezizomycotina</taxon>
        <taxon>Leotiomycetes</taxon>
        <taxon>Helotiales</taxon>
        <taxon>Hyaloscyphaceae</taxon>
        <taxon>Hyaloscypha</taxon>
        <taxon>Hyaloscypha bicolor</taxon>
    </lineage>
</organism>
<dbReference type="RefSeq" id="XP_024739306.1">
    <property type="nucleotide sequence ID" value="XM_024872030.1"/>
</dbReference>
<protein>
    <submittedName>
        <fullName evidence="2">Uncharacterized protein</fullName>
    </submittedName>
</protein>
<dbReference type="AlphaFoldDB" id="A0A2J6TH94"/>
<feature type="compositionally biased region" description="Basic and acidic residues" evidence="1">
    <location>
        <begin position="81"/>
        <end position="92"/>
    </location>
</feature>
<dbReference type="InParanoid" id="A0A2J6TH94"/>
<evidence type="ECO:0000256" key="1">
    <source>
        <dbReference type="SAM" id="MobiDB-lite"/>
    </source>
</evidence>
<evidence type="ECO:0000313" key="2">
    <source>
        <dbReference type="EMBL" id="PMD62402.1"/>
    </source>
</evidence>
<proteinExistence type="predicted"/>
<dbReference type="STRING" id="1095630.A0A2J6TH94"/>
<sequence>MASLWLLALLITVPLALFIAWLIVSSCLGDNFRLTFSNVSINPRQALFDRNYLRTVTSSGHGTWNQIEMEDMLGDSPRTSIESEDRRASHPL</sequence>
<dbReference type="EMBL" id="KZ613783">
    <property type="protein sequence ID" value="PMD62402.1"/>
    <property type="molecule type" value="Genomic_DNA"/>
</dbReference>
<reference evidence="2 3" key="1">
    <citation type="submission" date="2016-04" db="EMBL/GenBank/DDBJ databases">
        <title>A degradative enzymes factory behind the ericoid mycorrhizal symbiosis.</title>
        <authorList>
            <consortium name="DOE Joint Genome Institute"/>
            <person name="Martino E."/>
            <person name="Morin E."/>
            <person name="Grelet G."/>
            <person name="Kuo A."/>
            <person name="Kohler A."/>
            <person name="Daghino S."/>
            <person name="Barry K."/>
            <person name="Choi C."/>
            <person name="Cichocki N."/>
            <person name="Clum A."/>
            <person name="Copeland A."/>
            <person name="Hainaut M."/>
            <person name="Haridas S."/>
            <person name="Labutti K."/>
            <person name="Lindquist E."/>
            <person name="Lipzen A."/>
            <person name="Khouja H.-R."/>
            <person name="Murat C."/>
            <person name="Ohm R."/>
            <person name="Olson A."/>
            <person name="Spatafora J."/>
            <person name="Veneault-Fourrey C."/>
            <person name="Henrissat B."/>
            <person name="Grigoriev I."/>
            <person name="Martin F."/>
            <person name="Perotto S."/>
        </authorList>
    </citation>
    <scope>NUCLEOTIDE SEQUENCE [LARGE SCALE GENOMIC DNA]</scope>
    <source>
        <strain evidence="2 3">E</strain>
    </source>
</reference>
<dbReference type="OrthoDB" id="5391288at2759"/>
<name>A0A2J6TH94_9HELO</name>
<gene>
    <name evidence="2" type="ORF">K444DRAFT_341134</name>
</gene>
<evidence type="ECO:0000313" key="3">
    <source>
        <dbReference type="Proteomes" id="UP000235371"/>
    </source>
</evidence>
<dbReference type="Proteomes" id="UP000235371">
    <property type="component" value="Unassembled WGS sequence"/>
</dbReference>